<comment type="caution">
    <text evidence="3">The sequence shown here is derived from an EMBL/GenBank/DDBJ whole genome shotgun (WGS) entry which is preliminary data.</text>
</comment>
<feature type="domain" description="Serine aminopeptidase S33" evidence="2">
    <location>
        <begin position="72"/>
        <end position="185"/>
    </location>
</feature>
<feature type="transmembrane region" description="Helical" evidence="1">
    <location>
        <begin position="6"/>
        <end position="26"/>
    </location>
</feature>
<keyword evidence="1" id="KW-1133">Transmembrane helix</keyword>
<keyword evidence="4" id="KW-1185">Reference proteome</keyword>
<evidence type="ECO:0000313" key="4">
    <source>
        <dbReference type="Proteomes" id="UP001138802"/>
    </source>
</evidence>
<dbReference type="InterPro" id="IPR022742">
    <property type="entry name" value="Hydrolase_4"/>
</dbReference>
<dbReference type="RefSeq" id="WP_200387699.1">
    <property type="nucleotide sequence ID" value="NZ_NRSD01000008.1"/>
</dbReference>
<dbReference type="SUPFAM" id="SSF53474">
    <property type="entry name" value="alpha/beta-Hydrolases"/>
    <property type="match status" value="1"/>
</dbReference>
<dbReference type="EMBL" id="NRSD01000008">
    <property type="protein sequence ID" value="MBK1644892.1"/>
    <property type="molecule type" value="Genomic_DNA"/>
</dbReference>
<dbReference type="Proteomes" id="UP001138802">
    <property type="component" value="Unassembled WGS sequence"/>
</dbReference>
<keyword evidence="1" id="KW-0472">Membrane</keyword>
<gene>
    <name evidence="3" type="ORF">CKO25_09565</name>
</gene>
<keyword evidence="1" id="KW-0812">Transmembrane</keyword>
<organism evidence="3 4">
    <name type="scientific">Thiocapsa imhoffii</name>
    <dbReference type="NCBI Taxonomy" id="382777"/>
    <lineage>
        <taxon>Bacteria</taxon>
        <taxon>Pseudomonadati</taxon>
        <taxon>Pseudomonadota</taxon>
        <taxon>Gammaproteobacteria</taxon>
        <taxon>Chromatiales</taxon>
        <taxon>Chromatiaceae</taxon>
        <taxon>Thiocapsa</taxon>
    </lineage>
</organism>
<accession>A0A9X0WHN1</accession>
<name>A0A9X0WHN1_9GAMM</name>
<dbReference type="InterPro" id="IPR029058">
    <property type="entry name" value="AB_hydrolase_fold"/>
</dbReference>
<evidence type="ECO:0000313" key="3">
    <source>
        <dbReference type="EMBL" id="MBK1644892.1"/>
    </source>
</evidence>
<evidence type="ECO:0000256" key="1">
    <source>
        <dbReference type="SAM" id="Phobius"/>
    </source>
</evidence>
<proteinExistence type="predicted"/>
<dbReference type="PANTHER" id="PTHR12277:SF81">
    <property type="entry name" value="PROTEIN ABHD13"/>
    <property type="match status" value="1"/>
</dbReference>
<dbReference type="AlphaFoldDB" id="A0A9X0WHN1"/>
<dbReference type="Pfam" id="PF12146">
    <property type="entry name" value="Hydrolase_4"/>
    <property type="match status" value="1"/>
</dbReference>
<dbReference type="Gene3D" id="3.40.50.1820">
    <property type="entry name" value="alpha/beta hydrolase"/>
    <property type="match status" value="1"/>
</dbReference>
<reference evidence="3 4" key="1">
    <citation type="journal article" date="2020" name="Microorganisms">
        <title>Osmotic Adaptation and Compatible Solute Biosynthesis of Phototrophic Bacteria as Revealed from Genome Analyses.</title>
        <authorList>
            <person name="Imhoff J.F."/>
            <person name="Rahn T."/>
            <person name="Kunzel S."/>
            <person name="Keller A."/>
            <person name="Neulinger S.C."/>
        </authorList>
    </citation>
    <scope>NUCLEOTIDE SEQUENCE [LARGE SCALE GENOMIC DNA]</scope>
    <source>
        <strain evidence="3 4">DSM 21303</strain>
    </source>
</reference>
<protein>
    <recommendedName>
        <fullName evidence="2">Serine aminopeptidase S33 domain-containing protein</fullName>
    </recommendedName>
</protein>
<sequence>MFEKGLALLGVIGLGLLTLNGLLWVLQPSMVFFPTRILQTTPQDWGLDYEDVTLRTADGVSLHGWFIPHPQASHTLLFFHGNAGNISHRQQSVAIFNRLGLNVFIIDYRGYGQSSGAPSEAGLDLDADAAWRHLIEERGQPPHEIILFGRSLGATVATNLAEQVTPAALVLESGFTSARDMARHLYPGLHHVLYRRFALDVTERLPRVSAPVLILHSPDDEIVPYALGRRLYELAPEPKRFVELVGSHNGGFLASQPDYERQLADFIATLQGPFGARQPPALGPEG</sequence>
<dbReference type="PANTHER" id="PTHR12277">
    <property type="entry name" value="ALPHA/BETA HYDROLASE DOMAIN-CONTAINING PROTEIN"/>
    <property type="match status" value="1"/>
</dbReference>
<evidence type="ECO:0000259" key="2">
    <source>
        <dbReference type="Pfam" id="PF12146"/>
    </source>
</evidence>